<dbReference type="Gene3D" id="3.40.50.300">
    <property type="entry name" value="P-loop containing nucleotide triphosphate hydrolases"/>
    <property type="match status" value="1"/>
</dbReference>
<organism evidence="4 5">
    <name type="scientific">Thermus scotoductus</name>
    <dbReference type="NCBI Taxonomy" id="37636"/>
    <lineage>
        <taxon>Bacteria</taxon>
        <taxon>Thermotogati</taxon>
        <taxon>Deinococcota</taxon>
        <taxon>Deinococci</taxon>
        <taxon>Thermales</taxon>
        <taxon>Thermaceae</taxon>
        <taxon>Thermus</taxon>
    </lineage>
</organism>
<evidence type="ECO:0000313" key="4">
    <source>
        <dbReference type="EMBL" id="RTH34073.1"/>
    </source>
</evidence>
<dbReference type="PROSITE" id="PS50893">
    <property type="entry name" value="ABC_TRANSPORTER_2"/>
    <property type="match status" value="1"/>
</dbReference>
<dbReference type="PROSITE" id="PS00211">
    <property type="entry name" value="ABC_TRANSPORTER_1"/>
    <property type="match status" value="1"/>
</dbReference>
<dbReference type="PANTHER" id="PTHR43790:SF8">
    <property type="entry name" value="SUGAR ABC TRANSPORTER ATP-BINDING PROTEIN"/>
    <property type="match status" value="1"/>
</dbReference>
<proteinExistence type="predicted"/>
<dbReference type="AlphaFoldDB" id="A0A430SCF0"/>
<dbReference type="PANTHER" id="PTHR43790">
    <property type="entry name" value="CARBOHYDRATE TRANSPORT ATP-BINDING PROTEIN MG119-RELATED"/>
    <property type="match status" value="1"/>
</dbReference>
<dbReference type="Proteomes" id="UP000288051">
    <property type="component" value="Unassembled WGS sequence"/>
</dbReference>
<feature type="domain" description="ABC transporter" evidence="3">
    <location>
        <begin position="5"/>
        <end position="243"/>
    </location>
</feature>
<name>A0A430SCF0_THESC</name>
<dbReference type="GO" id="GO:0016887">
    <property type="term" value="F:ATP hydrolysis activity"/>
    <property type="evidence" value="ECO:0007669"/>
    <property type="project" value="InterPro"/>
</dbReference>
<dbReference type="SUPFAM" id="SSF52540">
    <property type="entry name" value="P-loop containing nucleoside triphosphate hydrolases"/>
    <property type="match status" value="1"/>
</dbReference>
<protein>
    <submittedName>
        <fullName evidence="4">ABC transporter ATP-binding protein</fullName>
    </submittedName>
</protein>
<dbReference type="GO" id="GO:0005524">
    <property type="term" value="F:ATP binding"/>
    <property type="evidence" value="ECO:0007669"/>
    <property type="project" value="UniProtKB-KW"/>
</dbReference>
<dbReference type="InterPro" id="IPR050107">
    <property type="entry name" value="ABC_carbohydrate_import_ATPase"/>
</dbReference>
<dbReference type="SMART" id="SM00382">
    <property type="entry name" value="AAA"/>
    <property type="match status" value="1"/>
</dbReference>
<sequence>MRPLVELKGVEKRFGRVVALKGVSFDLYPGEIHCLLGDNGAGKSTLIKILSGVFPPTQGEFLFEGRPVRLSSPREALALGIATVYQDLALLPLMSVLRNFILGREPLRNGLGVLDLAQAAEAVRRSLEDLGIPLKDLHQPVGTLSGGQRQAIAIARAVYHGAKVLILDEPTSALGVKQAAQVLRVMERMRERGLGVVFITHNPLHALAVGDRFTVLFQGESLGTFRRGEIGREELMRLMAGGQELNLQEVRE</sequence>
<dbReference type="InterPro" id="IPR003593">
    <property type="entry name" value="AAA+_ATPase"/>
</dbReference>
<dbReference type="InterPro" id="IPR027417">
    <property type="entry name" value="P-loop_NTPase"/>
</dbReference>
<keyword evidence="1" id="KW-0547">Nucleotide-binding</keyword>
<reference evidence="4 5" key="1">
    <citation type="journal article" date="2019" name="Extremophiles">
        <title>Biogeography of thermophiles and predominance of Thermus scotoductus in domestic water heaters.</title>
        <authorList>
            <person name="Wilpiszeski R.L."/>
            <person name="Zhang Z."/>
            <person name="House C.H."/>
        </authorList>
    </citation>
    <scope>NUCLEOTIDE SEQUENCE [LARGE SCALE GENOMIC DNA]</scope>
    <source>
        <strain evidence="4 5">24_S24</strain>
    </source>
</reference>
<dbReference type="InterPro" id="IPR017871">
    <property type="entry name" value="ABC_transporter-like_CS"/>
</dbReference>
<accession>A0A430SCF0</accession>
<evidence type="ECO:0000313" key="5">
    <source>
        <dbReference type="Proteomes" id="UP000288051"/>
    </source>
</evidence>
<evidence type="ECO:0000256" key="1">
    <source>
        <dbReference type="ARBA" id="ARBA00022741"/>
    </source>
</evidence>
<dbReference type="InterPro" id="IPR003439">
    <property type="entry name" value="ABC_transporter-like_ATP-bd"/>
</dbReference>
<evidence type="ECO:0000256" key="2">
    <source>
        <dbReference type="ARBA" id="ARBA00022840"/>
    </source>
</evidence>
<dbReference type="Pfam" id="PF00005">
    <property type="entry name" value="ABC_tran"/>
    <property type="match status" value="1"/>
</dbReference>
<keyword evidence="2 4" id="KW-0067">ATP-binding</keyword>
<dbReference type="RefSeq" id="WP_126209218.1">
    <property type="nucleotide sequence ID" value="NZ_PELZ01000355.1"/>
</dbReference>
<dbReference type="CDD" id="cd03216">
    <property type="entry name" value="ABC_Carb_Monos_I"/>
    <property type="match status" value="1"/>
</dbReference>
<comment type="caution">
    <text evidence="4">The sequence shown here is derived from an EMBL/GenBank/DDBJ whole genome shotgun (WGS) entry which is preliminary data.</text>
</comment>
<dbReference type="EMBL" id="PELZ01000355">
    <property type="protein sequence ID" value="RTH34073.1"/>
    <property type="molecule type" value="Genomic_DNA"/>
</dbReference>
<evidence type="ECO:0000259" key="3">
    <source>
        <dbReference type="PROSITE" id="PS50893"/>
    </source>
</evidence>
<gene>
    <name evidence="4" type="ORF">CSW37_09445</name>
</gene>